<name>A0A250X9I8_9CHLO</name>
<protein>
    <submittedName>
        <fullName evidence="3">Uncharacterized protein</fullName>
    </submittedName>
</protein>
<feature type="region of interest" description="Disordered" evidence="2">
    <location>
        <begin position="62"/>
        <end position="100"/>
    </location>
</feature>
<evidence type="ECO:0000256" key="2">
    <source>
        <dbReference type="SAM" id="MobiDB-lite"/>
    </source>
</evidence>
<keyword evidence="1" id="KW-0175">Coiled coil</keyword>
<gene>
    <name evidence="3" type="ORF">CEUSTIGMA_g7206.t1</name>
</gene>
<comment type="caution">
    <text evidence="3">The sequence shown here is derived from an EMBL/GenBank/DDBJ whole genome shotgun (WGS) entry which is preliminary data.</text>
</comment>
<dbReference type="Proteomes" id="UP000232323">
    <property type="component" value="Unassembled WGS sequence"/>
</dbReference>
<dbReference type="OrthoDB" id="511568at2759"/>
<feature type="coiled-coil region" evidence="1">
    <location>
        <begin position="284"/>
        <end position="311"/>
    </location>
</feature>
<reference evidence="3 4" key="1">
    <citation type="submission" date="2017-08" db="EMBL/GenBank/DDBJ databases">
        <title>Acidophilic green algal genome provides insights into adaptation to an acidic environment.</title>
        <authorList>
            <person name="Hirooka S."/>
            <person name="Hirose Y."/>
            <person name="Kanesaki Y."/>
            <person name="Higuchi S."/>
            <person name="Fujiwara T."/>
            <person name="Onuma R."/>
            <person name="Era A."/>
            <person name="Ohbayashi R."/>
            <person name="Uzuka A."/>
            <person name="Nozaki H."/>
            <person name="Yoshikawa H."/>
            <person name="Miyagishima S.Y."/>
        </authorList>
    </citation>
    <scope>NUCLEOTIDE SEQUENCE [LARGE SCALE GENOMIC DNA]</scope>
    <source>
        <strain evidence="3 4">NIES-2499</strain>
    </source>
</reference>
<feature type="region of interest" description="Disordered" evidence="2">
    <location>
        <begin position="1"/>
        <end position="33"/>
    </location>
</feature>
<feature type="compositionally biased region" description="Low complexity" evidence="2">
    <location>
        <begin position="19"/>
        <end position="33"/>
    </location>
</feature>
<dbReference type="AlphaFoldDB" id="A0A250X9I8"/>
<evidence type="ECO:0000313" key="4">
    <source>
        <dbReference type="Proteomes" id="UP000232323"/>
    </source>
</evidence>
<sequence length="378" mass="41696">MTFGRKRKSVSESEPNEAISISKQQVSVKKQQIATHDVKDDVIDIEKEIAMQESEVDLTAADIAQLQYEMPEEDEDEDEGDGPESGASASSATSHQGFEAPELGPVDQRIQILVELLSAGGNLDAKIAQFREDIDLEMLQLLEQRLETAKSYEEGSPAVQHLEDMYRILKVVYQRNSASPAMRLLDDVLDILGDTSSISGADNPFAPTSLPSSSSWSGDDQEGPSLASIFIQRRKEVAARMRSAFSGGMPEGVDIFAAAVALGETGPIAAEELSVEYVRLHEFLAETTELLDQAKKQQTELREAIERTQRELEYVHKRQPSSLSSDTRVMEMVKNLQLAQVAFNEREQSMAQLDEIIYIARTVEVQTTRDLGGGALGF</sequence>
<organism evidence="3 4">
    <name type="scientific">Chlamydomonas eustigma</name>
    <dbReference type="NCBI Taxonomy" id="1157962"/>
    <lineage>
        <taxon>Eukaryota</taxon>
        <taxon>Viridiplantae</taxon>
        <taxon>Chlorophyta</taxon>
        <taxon>core chlorophytes</taxon>
        <taxon>Chlorophyceae</taxon>
        <taxon>CS clade</taxon>
        <taxon>Chlamydomonadales</taxon>
        <taxon>Chlamydomonadaceae</taxon>
        <taxon>Chlamydomonas</taxon>
    </lineage>
</organism>
<proteinExistence type="predicted"/>
<keyword evidence="4" id="KW-1185">Reference proteome</keyword>
<evidence type="ECO:0000313" key="3">
    <source>
        <dbReference type="EMBL" id="GAX79765.1"/>
    </source>
</evidence>
<accession>A0A250X9I8</accession>
<feature type="region of interest" description="Disordered" evidence="2">
    <location>
        <begin position="200"/>
        <end position="223"/>
    </location>
</feature>
<dbReference type="EMBL" id="BEGY01000045">
    <property type="protein sequence ID" value="GAX79765.1"/>
    <property type="molecule type" value="Genomic_DNA"/>
</dbReference>
<feature type="compositionally biased region" description="Acidic residues" evidence="2">
    <location>
        <begin position="70"/>
        <end position="82"/>
    </location>
</feature>
<feature type="compositionally biased region" description="Polar residues" evidence="2">
    <location>
        <begin position="87"/>
        <end position="96"/>
    </location>
</feature>
<evidence type="ECO:0000256" key="1">
    <source>
        <dbReference type="SAM" id="Coils"/>
    </source>
</evidence>